<evidence type="ECO:0000313" key="4">
    <source>
        <dbReference type="Proteomes" id="UP000094757"/>
    </source>
</evidence>
<name>A0A1B3WEY8_9FIRM</name>
<dbReference type="STRING" id="39950.BCB69_05820"/>
<dbReference type="Pfam" id="PF07872">
    <property type="entry name" value="DUF1659"/>
    <property type="match status" value="1"/>
</dbReference>
<evidence type="ECO:0000313" key="5">
    <source>
        <dbReference type="Proteomes" id="UP000266262"/>
    </source>
</evidence>
<dbReference type="EMBL" id="QWKU01000001">
    <property type="protein sequence ID" value="RID94598.1"/>
    <property type="molecule type" value="Genomic_DNA"/>
</dbReference>
<dbReference type="RefSeq" id="WP_069177286.1">
    <property type="nucleotide sequence ID" value="NZ_CP017037.1"/>
</dbReference>
<reference evidence="3 5" key="3">
    <citation type="submission" date="2018-08" db="EMBL/GenBank/DDBJ databases">
        <title>Draft genome sequence of Dialister pneumosintes KCOM 1685.</title>
        <authorList>
            <person name="Kook J.-K."/>
            <person name="Park S.-N."/>
            <person name="Lim Y.K."/>
        </authorList>
    </citation>
    <scope>NUCLEOTIDE SEQUENCE [LARGE SCALE GENOMIC DNA]</scope>
    <source>
        <strain evidence="3 5">KCOM 1685</strain>
    </source>
</reference>
<dbReference type="EMBL" id="CP017037">
    <property type="protein sequence ID" value="AOH39499.1"/>
    <property type="molecule type" value="Genomic_DNA"/>
</dbReference>
<dbReference type="Proteomes" id="UP000266262">
    <property type="component" value="Unassembled WGS sequence"/>
</dbReference>
<accession>A0A1B3WEY8</accession>
<feature type="domain" description="DUF1659" evidence="1">
    <location>
        <begin position="2"/>
        <end position="67"/>
    </location>
</feature>
<organism evidence="2 4">
    <name type="scientific">Dialister pneumosintes</name>
    <dbReference type="NCBI Taxonomy" id="39950"/>
    <lineage>
        <taxon>Bacteria</taxon>
        <taxon>Bacillati</taxon>
        <taxon>Bacillota</taxon>
        <taxon>Negativicutes</taxon>
        <taxon>Veillonellales</taxon>
        <taxon>Veillonellaceae</taxon>
        <taxon>Dialister</taxon>
    </lineage>
</organism>
<protein>
    <recommendedName>
        <fullName evidence="1">DUF1659 domain-containing protein</fullName>
    </recommendedName>
</protein>
<reference evidence="2" key="1">
    <citation type="submission" date="2016-08" db="EMBL/GenBank/DDBJ databases">
        <authorList>
            <person name="Seilhamer J.J."/>
        </authorList>
    </citation>
    <scope>NUCLEOTIDE SEQUENCE [LARGE SCALE GENOMIC DNA]</scope>
    <source>
        <strain evidence="2">F0677</strain>
    </source>
</reference>
<proteinExistence type="predicted"/>
<sequence length="71" mass="7619">MAISKVVEKNRLIVSVTNEETGKHKQLSFSRIDPKANDEALHSAGEAIGNLQKYPVAGIELTVTAALRSDG</sequence>
<dbReference type="AlphaFoldDB" id="A0A1B3WEY8"/>
<evidence type="ECO:0000259" key="1">
    <source>
        <dbReference type="Pfam" id="PF07872"/>
    </source>
</evidence>
<dbReference type="InterPro" id="IPR012454">
    <property type="entry name" value="DUF1659"/>
</dbReference>
<gene>
    <name evidence="2" type="ORF">BCB69_05820</name>
    <name evidence="3" type="ORF">DX915_03580</name>
</gene>
<dbReference type="KEGG" id="dpn:BCB69_05820"/>
<evidence type="ECO:0000313" key="3">
    <source>
        <dbReference type="EMBL" id="RID94598.1"/>
    </source>
</evidence>
<dbReference type="Proteomes" id="UP000094757">
    <property type="component" value="Chromosome"/>
</dbReference>
<reference evidence="4" key="2">
    <citation type="submission" date="2016-08" db="EMBL/GenBank/DDBJ databases">
        <authorList>
            <person name="Holder M.E."/>
            <person name="Ajami N.J."/>
            <person name="Petrosino J.F."/>
        </authorList>
    </citation>
    <scope>NUCLEOTIDE SEQUENCE [LARGE SCALE GENOMIC DNA]</scope>
    <source>
        <strain evidence="4">F0677</strain>
    </source>
</reference>
<keyword evidence="5" id="KW-1185">Reference proteome</keyword>
<evidence type="ECO:0000313" key="2">
    <source>
        <dbReference type="EMBL" id="AOH39499.1"/>
    </source>
</evidence>